<feature type="transmembrane region" description="Helical" evidence="6">
    <location>
        <begin position="48"/>
        <end position="70"/>
    </location>
</feature>
<dbReference type="GO" id="GO:0009055">
    <property type="term" value="F:electron transfer activity"/>
    <property type="evidence" value="ECO:0007669"/>
    <property type="project" value="InterPro"/>
</dbReference>
<dbReference type="Proteomes" id="UP000554286">
    <property type="component" value="Unassembled WGS sequence"/>
</dbReference>
<keyword evidence="4 6" id="KW-1133">Transmembrane helix</keyword>
<feature type="domain" description="Cytochrome b561 bacterial/Ni-hydrogenase" evidence="7">
    <location>
        <begin position="19"/>
        <end position="195"/>
    </location>
</feature>
<dbReference type="GO" id="GO:0020037">
    <property type="term" value="F:heme binding"/>
    <property type="evidence" value="ECO:0007669"/>
    <property type="project" value="TreeGrafter"/>
</dbReference>
<keyword evidence="9" id="KW-1185">Reference proteome</keyword>
<evidence type="ECO:0000256" key="4">
    <source>
        <dbReference type="ARBA" id="ARBA00022989"/>
    </source>
</evidence>
<evidence type="ECO:0000259" key="7">
    <source>
        <dbReference type="Pfam" id="PF01292"/>
    </source>
</evidence>
<name>A0A7W6RCI2_9PROT</name>
<feature type="transmembrane region" description="Helical" evidence="6">
    <location>
        <begin position="26"/>
        <end position="42"/>
    </location>
</feature>
<evidence type="ECO:0000256" key="2">
    <source>
        <dbReference type="ARBA" id="ARBA00022475"/>
    </source>
</evidence>
<keyword evidence="5 6" id="KW-0472">Membrane</keyword>
<dbReference type="PANTHER" id="PTHR30485">
    <property type="entry name" value="NI/FE-HYDROGENASE 1 B-TYPE CYTOCHROME SUBUNIT"/>
    <property type="match status" value="1"/>
</dbReference>
<dbReference type="AlphaFoldDB" id="A0A7W6RCI2"/>
<dbReference type="InterPro" id="IPR016174">
    <property type="entry name" value="Di-haem_cyt_TM"/>
</dbReference>
<dbReference type="Pfam" id="PF01292">
    <property type="entry name" value="Ni_hydr_CYTB"/>
    <property type="match status" value="1"/>
</dbReference>
<comment type="caution">
    <text evidence="8">The sequence shown here is derived from an EMBL/GenBank/DDBJ whole genome shotgun (WGS) entry which is preliminary data.</text>
</comment>
<evidence type="ECO:0000313" key="9">
    <source>
        <dbReference type="Proteomes" id="UP000554286"/>
    </source>
</evidence>
<gene>
    <name evidence="8" type="ORF">GGD89_001042</name>
</gene>
<evidence type="ECO:0000256" key="1">
    <source>
        <dbReference type="ARBA" id="ARBA00004651"/>
    </source>
</evidence>
<evidence type="ECO:0000313" key="8">
    <source>
        <dbReference type="EMBL" id="MBB4265423.1"/>
    </source>
</evidence>
<comment type="subcellular location">
    <subcellularLocation>
        <location evidence="1">Cell membrane</location>
        <topology evidence="1">Multi-pass membrane protein</topology>
    </subcellularLocation>
</comment>
<evidence type="ECO:0000256" key="3">
    <source>
        <dbReference type="ARBA" id="ARBA00022692"/>
    </source>
</evidence>
<dbReference type="EMBL" id="JACIGK010000006">
    <property type="protein sequence ID" value="MBB4265423.1"/>
    <property type="molecule type" value="Genomic_DNA"/>
</dbReference>
<feature type="transmembrane region" description="Helical" evidence="6">
    <location>
        <begin position="161"/>
        <end position="183"/>
    </location>
</feature>
<evidence type="ECO:0000256" key="5">
    <source>
        <dbReference type="ARBA" id="ARBA00023136"/>
    </source>
</evidence>
<keyword evidence="3 6" id="KW-0812">Transmembrane</keyword>
<accession>A0A7W6RCI2</accession>
<organism evidence="8 9">
    <name type="scientific">Roseospira visakhapatnamensis</name>
    <dbReference type="NCBI Taxonomy" id="390880"/>
    <lineage>
        <taxon>Bacteria</taxon>
        <taxon>Pseudomonadati</taxon>
        <taxon>Pseudomonadota</taxon>
        <taxon>Alphaproteobacteria</taxon>
        <taxon>Rhodospirillales</taxon>
        <taxon>Rhodospirillaceae</taxon>
        <taxon>Roseospira</taxon>
    </lineage>
</organism>
<dbReference type="InterPro" id="IPR051542">
    <property type="entry name" value="Hydrogenase_cytochrome"/>
</dbReference>
<dbReference type="Gene3D" id="1.20.950.20">
    <property type="entry name" value="Transmembrane di-heme cytochromes, Chain C"/>
    <property type="match status" value="1"/>
</dbReference>
<keyword evidence="2" id="KW-1003">Cell membrane</keyword>
<sequence length="234" mass="25522">MSKTRPPSDAMVAIRPVKVWDLPTRLFHWVLVLVIAVAWLSGDQGNFTVHFIAGQVALGLLLFRLIWGFVGSDTARFKAFVPTPARLRDYVRAAGAGRSHLIVGHNPIGAAMVFALLAVLGLQVLTGLFASENTWAFVSGPLARFIGTDLSETLTGFHKDWLFNILLGLIALHVLAAFFHLFVKKDNLIRPMVTGTKDYPAQEIGSVPRLASIWVALVLALVVATGVWALFTLV</sequence>
<dbReference type="GO" id="GO:0022904">
    <property type="term" value="P:respiratory electron transport chain"/>
    <property type="evidence" value="ECO:0007669"/>
    <property type="project" value="InterPro"/>
</dbReference>
<dbReference type="PANTHER" id="PTHR30485:SF2">
    <property type="entry name" value="BLL0597 PROTEIN"/>
    <property type="match status" value="1"/>
</dbReference>
<feature type="transmembrane region" description="Helical" evidence="6">
    <location>
        <begin position="210"/>
        <end position="231"/>
    </location>
</feature>
<proteinExistence type="predicted"/>
<evidence type="ECO:0000256" key="6">
    <source>
        <dbReference type="SAM" id="Phobius"/>
    </source>
</evidence>
<feature type="transmembrane region" description="Helical" evidence="6">
    <location>
        <begin position="108"/>
        <end position="130"/>
    </location>
</feature>
<dbReference type="GO" id="GO:0005886">
    <property type="term" value="C:plasma membrane"/>
    <property type="evidence" value="ECO:0007669"/>
    <property type="project" value="UniProtKB-SubCell"/>
</dbReference>
<protein>
    <submittedName>
        <fullName evidence="8">Cytochrome b</fullName>
    </submittedName>
</protein>
<dbReference type="RefSeq" id="WP_343058541.1">
    <property type="nucleotide sequence ID" value="NZ_JACIGK010000006.1"/>
</dbReference>
<reference evidence="8 9" key="1">
    <citation type="submission" date="2020-08" db="EMBL/GenBank/DDBJ databases">
        <title>Genome sequencing of Purple Non-Sulfur Bacteria from various extreme environments.</title>
        <authorList>
            <person name="Mayer M."/>
        </authorList>
    </citation>
    <scope>NUCLEOTIDE SEQUENCE [LARGE SCALE GENOMIC DNA]</scope>
    <source>
        <strain evidence="8 9">JA131</strain>
    </source>
</reference>
<dbReference type="SUPFAM" id="SSF81342">
    <property type="entry name" value="Transmembrane di-heme cytochromes"/>
    <property type="match status" value="1"/>
</dbReference>
<dbReference type="InterPro" id="IPR011577">
    <property type="entry name" value="Cyt_b561_bac/Ni-Hgenase"/>
</dbReference>